<accession>A0A1Y6CQQ4</accession>
<keyword evidence="8" id="KW-1185">Reference proteome</keyword>
<dbReference type="GO" id="GO:0003677">
    <property type="term" value="F:DNA binding"/>
    <property type="evidence" value="ECO:0007669"/>
    <property type="project" value="InterPro"/>
</dbReference>
<dbReference type="SUPFAM" id="SSF46966">
    <property type="entry name" value="Spectrin repeat"/>
    <property type="match status" value="1"/>
</dbReference>
<feature type="domain" description="Tetrapyrrole biosynthesis uroporphyrinogen III synthase" evidence="6">
    <location>
        <begin position="15"/>
        <end position="232"/>
    </location>
</feature>
<evidence type="ECO:0000259" key="6">
    <source>
        <dbReference type="Pfam" id="PF02602"/>
    </source>
</evidence>
<name>A0A1Y6CQQ4_9PROT</name>
<dbReference type="Pfam" id="PF02602">
    <property type="entry name" value="HEM4"/>
    <property type="match status" value="1"/>
</dbReference>
<dbReference type="STRING" id="560819.SAMN05428998_15113"/>
<dbReference type="InterPro" id="IPR059216">
    <property type="entry name" value="LeuA_carph_isopro_dom"/>
</dbReference>
<dbReference type="Proteomes" id="UP000192917">
    <property type="component" value="Unassembled WGS sequence"/>
</dbReference>
<dbReference type="PANTHER" id="PTHR15415">
    <property type="entry name" value="MITOFILIN"/>
    <property type="match status" value="1"/>
</dbReference>
<evidence type="ECO:0000256" key="2">
    <source>
        <dbReference type="ARBA" id="ARBA00022692"/>
    </source>
</evidence>
<dbReference type="AlphaFoldDB" id="A0A1Y6CQQ4"/>
<feature type="region of interest" description="Disordered" evidence="5">
    <location>
        <begin position="241"/>
        <end position="271"/>
    </location>
</feature>
<evidence type="ECO:0000256" key="4">
    <source>
        <dbReference type="ARBA" id="ARBA00023136"/>
    </source>
</evidence>
<dbReference type="InterPro" id="IPR003754">
    <property type="entry name" value="4pyrrol_synth_uPrphyn_synth"/>
</dbReference>
<dbReference type="InterPro" id="IPR010982">
    <property type="entry name" value="Lambda_DNA-bd_dom_sf"/>
</dbReference>
<keyword evidence="2" id="KW-0812">Transmembrane</keyword>
<dbReference type="SUPFAM" id="SSF69618">
    <property type="entry name" value="HemD-like"/>
    <property type="match status" value="1"/>
</dbReference>
<keyword evidence="3" id="KW-1133">Transmembrane helix</keyword>
<evidence type="ECO:0000256" key="5">
    <source>
        <dbReference type="SAM" id="MobiDB-lite"/>
    </source>
</evidence>
<dbReference type="EMBL" id="FWZX01000051">
    <property type="protein sequence ID" value="SMF83779.1"/>
    <property type="molecule type" value="Genomic_DNA"/>
</dbReference>
<proteinExistence type="predicted"/>
<dbReference type="Gene3D" id="1.10.260.40">
    <property type="entry name" value="lambda repressor-like DNA-binding domains"/>
    <property type="match status" value="1"/>
</dbReference>
<reference evidence="7 8" key="1">
    <citation type="submission" date="2017-04" db="EMBL/GenBank/DDBJ databases">
        <authorList>
            <person name="Afonso C.L."/>
            <person name="Miller P.J."/>
            <person name="Scott M.A."/>
            <person name="Spackman E."/>
            <person name="Goraichik I."/>
            <person name="Dimitrov K.M."/>
            <person name="Suarez D.L."/>
            <person name="Swayne D.E."/>
        </authorList>
    </citation>
    <scope>NUCLEOTIDE SEQUENCE [LARGE SCALE GENOMIC DNA]</scope>
    <source>
        <strain evidence="7 8">USBA 355</strain>
    </source>
</reference>
<dbReference type="PANTHER" id="PTHR15415:SF7">
    <property type="entry name" value="MICOS COMPLEX SUBUNIT MIC60"/>
    <property type="match status" value="1"/>
</dbReference>
<dbReference type="Gene3D" id="1.10.287.1490">
    <property type="match status" value="1"/>
</dbReference>
<organism evidence="7 8">
    <name type="scientific">Tistlia consotensis USBA 355</name>
    <dbReference type="NCBI Taxonomy" id="560819"/>
    <lineage>
        <taxon>Bacteria</taxon>
        <taxon>Pseudomonadati</taxon>
        <taxon>Pseudomonadota</taxon>
        <taxon>Alphaproteobacteria</taxon>
        <taxon>Rhodospirillales</taxon>
        <taxon>Rhodovibrionaceae</taxon>
        <taxon>Tistlia</taxon>
    </lineage>
</organism>
<sequence>MRLLLTRPQEDAERSAERLRALGHRVELEPLLTIRQRPEALDPARDLEGVQALVVTSLNGLRAFLAASPRRDLPVFAVGPASAGEALAAGFRSVRSGEGDAAALAELVAGTLDPAAGALLHPAGTVTAGALAERLGAAGFALRRVVLYEAVTADRLGERTEELLRAHVLDGALFYSPRTATTFVSLVRQAGLEACCATLTAWCLSPAVAAALAPLGWRRVAIATTPREAALFRAIEADTNREIGSEEMSDEDKAADTEAETGGESEAPAGDSAAELLIARFGGLRPMASKLGIAVSTVQGWKSRGHIPPTRTDEIRKAAAGHGIALDEAELAAATAEPGGAEGTAAEVPLEGEEVDGPGPWVGDDASLPENGPGDGEPAATPAPTPRPAPARRGGSRAGAWLGGGALGVLLVAAGAAGAVLTQPYWQPYLDSALPGFDQRVEARLKPLQERLQALESAPKADGSTLSDQLGQLQDRVSGLADRLSELSDQVAAAPTGGGSGPDLAALQQRVDQLESQGGSQPAALDDLKQQVAKVQDALAASGADPQALEGFRNDVAKLSARFDDLNSTIEQVRQGLAKVDVVQGDLADLKSRLGQLADQLDQLGSQRLAALQKQVEANAQALQQSSDARNRGALLALALGQLREALRFSEPYRQELQGVEAVAAGPGAGAELAGLIQPLKAGADAGVPNLTALRRQFAGLAPEIVGATYGSGEQGWLADLLDRVPELVTVRPVGQATGDSVGAKVARAERALGDGDLPAAVKEIESLDGKPAAVAKPWLEAARARLAADKALAELTRRAITELSGGAQDGAQDGAKSGKGS</sequence>
<protein>
    <submittedName>
        <fullName evidence="7">Uroporphyrinogen-III synthase</fullName>
    </submittedName>
</protein>
<feature type="region of interest" description="Disordered" evidence="5">
    <location>
        <begin position="351"/>
        <end position="397"/>
    </location>
</feature>
<dbReference type="CDD" id="cd06578">
    <property type="entry name" value="HemD"/>
    <property type="match status" value="1"/>
</dbReference>
<evidence type="ECO:0000313" key="7">
    <source>
        <dbReference type="EMBL" id="SMF83779.1"/>
    </source>
</evidence>
<evidence type="ECO:0000256" key="1">
    <source>
        <dbReference type="ARBA" id="ARBA00004370"/>
    </source>
</evidence>
<dbReference type="InterPro" id="IPR036108">
    <property type="entry name" value="4pyrrol_syn_uPrphyn_synt_sf"/>
</dbReference>
<evidence type="ECO:0000256" key="3">
    <source>
        <dbReference type="ARBA" id="ARBA00022989"/>
    </source>
</evidence>
<dbReference type="GO" id="GO:0016020">
    <property type="term" value="C:membrane"/>
    <property type="evidence" value="ECO:0007669"/>
    <property type="project" value="UniProtKB-SubCell"/>
</dbReference>
<keyword evidence="4" id="KW-0472">Membrane</keyword>
<dbReference type="NCBIfam" id="NF046037">
    <property type="entry name" value="carphisopro"/>
    <property type="match status" value="1"/>
</dbReference>
<dbReference type="InterPro" id="IPR019133">
    <property type="entry name" value="MIC60"/>
</dbReference>
<comment type="subcellular location">
    <subcellularLocation>
        <location evidence="1">Membrane</location>
    </subcellularLocation>
</comment>
<dbReference type="Gene3D" id="3.40.50.10090">
    <property type="match status" value="2"/>
</dbReference>
<dbReference type="RefSeq" id="WP_085127215.1">
    <property type="nucleotide sequence ID" value="NZ_FWZX01000051.1"/>
</dbReference>
<dbReference type="GO" id="GO:0033014">
    <property type="term" value="P:tetrapyrrole biosynthetic process"/>
    <property type="evidence" value="ECO:0007669"/>
    <property type="project" value="InterPro"/>
</dbReference>
<evidence type="ECO:0000313" key="8">
    <source>
        <dbReference type="Proteomes" id="UP000192917"/>
    </source>
</evidence>
<gene>
    <name evidence="7" type="ORF">SAMN05428998_15113</name>
</gene>
<dbReference type="Pfam" id="PF09731">
    <property type="entry name" value="Mitofilin"/>
    <property type="match status" value="1"/>
</dbReference>
<dbReference type="GO" id="GO:0004852">
    <property type="term" value="F:uroporphyrinogen-III synthase activity"/>
    <property type="evidence" value="ECO:0007669"/>
    <property type="project" value="InterPro"/>
</dbReference>